<gene>
    <name evidence="9 11" type="primary">coaD</name>
    <name evidence="11" type="ordered locus">CLOST_1839</name>
</gene>
<dbReference type="GO" id="GO:0005524">
    <property type="term" value="F:ATP binding"/>
    <property type="evidence" value="ECO:0007669"/>
    <property type="project" value="UniProtKB-KW"/>
</dbReference>
<dbReference type="PANTHER" id="PTHR21342">
    <property type="entry name" value="PHOSPHOPANTETHEINE ADENYLYLTRANSFERASE"/>
    <property type="match status" value="1"/>
</dbReference>
<name>E3PSV5_ACESD</name>
<dbReference type="GO" id="GO:0005737">
    <property type="term" value="C:cytoplasm"/>
    <property type="evidence" value="ECO:0007669"/>
    <property type="project" value="UniProtKB-SubCell"/>
</dbReference>
<keyword evidence="5 9" id="KW-0067">ATP-binding</keyword>
<comment type="subcellular location">
    <subcellularLocation>
        <location evidence="9">Cytoplasm</location>
    </subcellularLocation>
</comment>
<dbReference type="UniPathway" id="UPA00241">
    <property type="reaction ID" value="UER00355"/>
</dbReference>
<evidence type="ECO:0000256" key="8">
    <source>
        <dbReference type="ARBA" id="ARBA00029346"/>
    </source>
</evidence>
<dbReference type="EMBL" id="FP565809">
    <property type="protein sequence ID" value="CBH21959.1"/>
    <property type="molecule type" value="Genomic_DNA"/>
</dbReference>
<evidence type="ECO:0000313" key="11">
    <source>
        <dbReference type="EMBL" id="CBH21959.1"/>
    </source>
</evidence>
<evidence type="ECO:0000256" key="2">
    <source>
        <dbReference type="ARBA" id="ARBA00022679"/>
    </source>
</evidence>
<sequence length="162" mass="18342">MAKIAVYPGSFDPITNGHIDVIKRASKVFDHLIVAVLVNDSKKSMFTLDERLDILKHSIDNLDNVSFDSFSGLLVDYCKEKQLSAIVRGLRAISDFEFELQMAQMNRQLYDETETVFFTTSEQYSYLSSSLVKEVAKFGGKIDGLIPDYAIIKMKQKLSRGE</sequence>
<keyword evidence="7 9" id="KW-0173">Coenzyme A biosynthesis</keyword>
<feature type="binding site" evidence="9">
    <location>
        <position position="42"/>
    </location>
    <ligand>
        <name>substrate</name>
    </ligand>
</feature>
<accession>E3PSV5</accession>
<dbReference type="eggNOG" id="COG0669">
    <property type="taxonomic scope" value="Bacteria"/>
</dbReference>
<feature type="binding site" evidence="9">
    <location>
        <position position="74"/>
    </location>
    <ligand>
        <name>substrate</name>
    </ligand>
</feature>
<evidence type="ECO:0000256" key="4">
    <source>
        <dbReference type="ARBA" id="ARBA00022741"/>
    </source>
</evidence>
<dbReference type="InterPro" id="IPR014729">
    <property type="entry name" value="Rossmann-like_a/b/a_fold"/>
</dbReference>
<evidence type="ECO:0000313" key="12">
    <source>
        <dbReference type="Proteomes" id="UP000007041"/>
    </source>
</evidence>
<dbReference type="Pfam" id="PF01467">
    <property type="entry name" value="CTP_transf_like"/>
    <property type="match status" value="1"/>
</dbReference>
<dbReference type="InterPro" id="IPR001980">
    <property type="entry name" value="PPAT"/>
</dbReference>
<evidence type="ECO:0000259" key="10">
    <source>
        <dbReference type="Pfam" id="PF01467"/>
    </source>
</evidence>
<dbReference type="CDD" id="cd02163">
    <property type="entry name" value="PPAT"/>
    <property type="match status" value="1"/>
</dbReference>
<comment type="catalytic activity">
    <reaction evidence="8 9">
        <text>(R)-4'-phosphopantetheine + ATP + H(+) = 3'-dephospho-CoA + diphosphate</text>
        <dbReference type="Rhea" id="RHEA:19801"/>
        <dbReference type="ChEBI" id="CHEBI:15378"/>
        <dbReference type="ChEBI" id="CHEBI:30616"/>
        <dbReference type="ChEBI" id="CHEBI:33019"/>
        <dbReference type="ChEBI" id="CHEBI:57328"/>
        <dbReference type="ChEBI" id="CHEBI:61723"/>
        <dbReference type="EC" id="2.7.7.3"/>
    </reaction>
</comment>
<keyword evidence="6 9" id="KW-0460">Magnesium</keyword>
<dbReference type="HOGENOM" id="CLU_100149_0_1_9"/>
<organism evidence="11 12">
    <name type="scientific">Acetoanaerobium sticklandii (strain ATCC 12662 / DSM 519 / JCM 1433 / CCUG 9281 / NCIMB 10654 / HF)</name>
    <name type="common">Clostridium sticklandii</name>
    <dbReference type="NCBI Taxonomy" id="499177"/>
    <lineage>
        <taxon>Bacteria</taxon>
        <taxon>Bacillati</taxon>
        <taxon>Bacillota</taxon>
        <taxon>Clostridia</taxon>
        <taxon>Peptostreptococcales</taxon>
        <taxon>Filifactoraceae</taxon>
        <taxon>Acetoanaerobium</taxon>
    </lineage>
</organism>
<evidence type="ECO:0000256" key="6">
    <source>
        <dbReference type="ARBA" id="ARBA00022842"/>
    </source>
</evidence>
<feature type="site" description="Transition state stabilizer" evidence="9">
    <location>
        <position position="18"/>
    </location>
</feature>
<feature type="binding site" evidence="9">
    <location>
        <begin position="124"/>
        <end position="130"/>
    </location>
    <ligand>
        <name>ATP</name>
        <dbReference type="ChEBI" id="CHEBI:30616"/>
    </ligand>
</feature>
<dbReference type="SUPFAM" id="SSF52374">
    <property type="entry name" value="Nucleotidylyl transferase"/>
    <property type="match status" value="1"/>
</dbReference>
<dbReference type="Gene3D" id="3.40.50.620">
    <property type="entry name" value="HUPs"/>
    <property type="match status" value="1"/>
</dbReference>
<comment type="subunit">
    <text evidence="9">Homohexamer.</text>
</comment>
<dbReference type="EC" id="2.7.7.3" evidence="9"/>
<evidence type="ECO:0000256" key="9">
    <source>
        <dbReference type="HAMAP-Rule" id="MF_00151"/>
    </source>
</evidence>
<comment type="cofactor">
    <cofactor evidence="9">
        <name>Mg(2+)</name>
        <dbReference type="ChEBI" id="CHEBI:18420"/>
    </cofactor>
</comment>
<evidence type="ECO:0000256" key="5">
    <source>
        <dbReference type="ARBA" id="ARBA00022840"/>
    </source>
</evidence>
<evidence type="ECO:0000256" key="7">
    <source>
        <dbReference type="ARBA" id="ARBA00022993"/>
    </source>
</evidence>
<dbReference type="KEGG" id="cst:CLOST_1839"/>
<keyword evidence="1 9" id="KW-0963">Cytoplasm</keyword>
<keyword evidence="12" id="KW-1185">Reference proteome</keyword>
<keyword evidence="3 9" id="KW-0548">Nucleotidyltransferase</keyword>
<keyword evidence="2 9" id="KW-0808">Transferase</keyword>
<comment type="function">
    <text evidence="9">Reversibly transfers an adenylyl group from ATP to 4'-phosphopantetheine, yielding dephospho-CoA (dPCoA) and pyrophosphate.</text>
</comment>
<dbReference type="HAMAP" id="MF_00151">
    <property type="entry name" value="PPAT_bact"/>
    <property type="match status" value="1"/>
</dbReference>
<dbReference type="PANTHER" id="PTHR21342:SF1">
    <property type="entry name" value="PHOSPHOPANTETHEINE ADENYLYLTRANSFERASE"/>
    <property type="match status" value="1"/>
</dbReference>
<feature type="binding site" evidence="9">
    <location>
        <position position="99"/>
    </location>
    <ligand>
        <name>ATP</name>
        <dbReference type="ChEBI" id="CHEBI:30616"/>
    </ligand>
</feature>
<comment type="similarity">
    <text evidence="9">Belongs to the bacterial CoaD family.</text>
</comment>
<dbReference type="NCBIfam" id="TIGR00125">
    <property type="entry name" value="cyt_tran_rel"/>
    <property type="match status" value="1"/>
</dbReference>
<evidence type="ECO:0000256" key="1">
    <source>
        <dbReference type="ARBA" id="ARBA00022490"/>
    </source>
</evidence>
<protein>
    <recommendedName>
        <fullName evidence="9">Phosphopantetheine adenylyltransferase</fullName>
        <ecNumber evidence="9">2.7.7.3</ecNumber>
    </recommendedName>
    <alternativeName>
        <fullName evidence="9">Dephospho-CoA pyrophosphorylase</fullName>
    </alternativeName>
    <alternativeName>
        <fullName evidence="9">Pantetheine-phosphate adenylyltransferase</fullName>
        <shortName evidence="9">PPAT</shortName>
    </alternativeName>
</protein>
<feature type="binding site" evidence="9">
    <location>
        <position position="88"/>
    </location>
    <ligand>
        <name>substrate</name>
    </ligand>
</feature>
<keyword evidence="4 9" id="KW-0547">Nucleotide-binding</keyword>
<dbReference type="GO" id="GO:0004595">
    <property type="term" value="F:pantetheine-phosphate adenylyltransferase activity"/>
    <property type="evidence" value="ECO:0007669"/>
    <property type="project" value="UniProtKB-UniRule"/>
</dbReference>
<feature type="binding site" evidence="9">
    <location>
        <begin position="10"/>
        <end position="11"/>
    </location>
    <ligand>
        <name>ATP</name>
        <dbReference type="ChEBI" id="CHEBI:30616"/>
    </ligand>
</feature>
<feature type="domain" description="Cytidyltransferase-like" evidence="10">
    <location>
        <begin position="6"/>
        <end position="134"/>
    </location>
</feature>
<proteinExistence type="inferred from homology"/>
<dbReference type="InterPro" id="IPR004821">
    <property type="entry name" value="Cyt_trans-like"/>
</dbReference>
<dbReference type="AlphaFoldDB" id="E3PSV5"/>
<feature type="binding site" evidence="9">
    <location>
        <position position="10"/>
    </location>
    <ligand>
        <name>substrate</name>
    </ligand>
</feature>
<dbReference type="Proteomes" id="UP000007041">
    <property type="component" value="Chromosome"/>
</dbReference>
<feature type="binding site" evidence="9">
    <location>
        <position position="18"/>
    </location>
    <ligand>
        <name>ATP</name>
        <dbReference type="ChEBI" id="CHEBI:30616"/>
    </ligand>
</feature>
<reference evidence="12" key="1">
    <citation type="journal article" date="2010" name="BMC Genomics">
        <title>Clostridium sticklandii, a specialist in amino acid degradation:revisiting its metabolism through its genome sequence.</title>
        <authorList>
            <person name="Fonknechten N."/>
            <person name="Chaussonnerie S."/>
            <person name="Tricot S."/>
            <person name="Lajus A."/>
            <person name="Andreesen J.R."/>
            <person name="Perchat N."/>
            <person name="Pelletier E."/>
            <person name="Gouyvenoux M."/>
            <person name="Barbe V."/>
            <person name="Salanoubat M."/>
            <person name="Le Paslier D."/>
            <person name="Weissenbach J."/>
            <person name="Cohen G.N."/>
            <person name="Kreimeyer A."/>
        </authorList>
    </citation>
    <scope>NUCLEOTIDE SEQUENCE [LARGE SCALE GENOMIC DNA]</scope>
    <source>
        <strain evidence="12">ATCC 12662 / DSM 519 / JCM 1433 / CCUG 9281 / NCIMB 10654 / HF</strain>
    </source>
</reference>
<evidence type="ECO:0000256" key="3">
    <source>
        <dbReference type="ARBA" id="ARBA00022695"/>
    </source>
</evidence>
<dbReference type="STRING" id="1511.CLOST_1839"/>
<comment type="pathway">
    <text evidence="9">Cofactor biosynthesis; coenzyme A biosynthesis; CoA from (R)-pantothenate: step 4/5.</text>
</comment>
<dbReference type="PRINTS" id="PR01020">
    <property type="entry name" value="LPSBIOSNTHSS"/>
</dbReference>
<feature type="binding site" evidence="9">
    <location>
        <begin position="89"/>
        <end position="91"/>
    </location>
    <ligand>
        <name>ATP</name>
        <dbReference type="ChEBI" id="CHEBI:30616"/>
    </ligand>
</feature>
<dbReference type="NCBIfam" id="TIGR01510">
    <property type="entry name" value="coaD_prev_kdtB"/>
    <property type="match status" value="1"/>
</dbReference>
<dbReference type="GO" id="GO:0015937">
    <property type="term" value="P:coenzyme A biosynthetic process"/>
    <property type="evidence" value="ECO:0007669"/>
    <property type="project" value="UniProtKB-UniRule"/>
</dbReference>